<proteinExistence type="predicted"/>
<protein>
    <submittedName>
        <fullName evidence="1">Uncharacterized protein</fullName>
    </submittedName>
</protein>
<sequence>MEDIVDCWKTISITAEEEDVYGVVDEVIEKGREEMKSTLLGRLLTEYPYNKGAFKSTMTNFYYTNFKVQVHSLPLDGRLPEVGEFIGDNVGDLIRVRTDCNGKCFGKFVRVRSRLDISKMI</sequence>
<comment type="caution">
    <text evidence="1">The sequence shown here is derived from an EMBL/GenBank/DDBJ whole genome shotgun (WGS) entry which is preliminary data.</text>
</comment>
<dbReference type="AlphaFoldDB" id="A0AA88DM78"/>
<organism evidence="1 2">
    <name type="scientific">Ficus carica</name>
    <name type="common">Common fig</name>
    <dbReference type="NCBI Taxonomy" id="3494"/>
    <lineage>
        <taxon>Eukaryota</taxon>
        <taxon>Viridiplantae</taxon>
        <taxon>Streptophyta</taxon>
        <taxon>Embryophyta</taxon>
        <taxon>Tracheophyta</taxon>
        <taxon>Spermatophyta</taxon>
        <taxon>Magnoliopsida</taxon>
        <taxon>eudicotyledons</taxon>
        <taxon>Gunneridae</taxon>
        <taxon>Pentapetalae</taxon>
        <taxon>rosids</taxon>
        <taxon>fabids</taxon>
        <taxon>Rosales</taxon>
        <taxon>Moraceae</taxon>
        <taxon>Ficeae</taxon>
        <taxon>Ficus</taxon>
    </lineage>
</organism>
<name>A0AA88DM78_FICCA</name>
<reference evidence="1" key="1">
    <citation type="submission" date="2023-07" db="EMBL/GenBank/DDBJ databases">
        <title>draft genome sequence of fig (Ficus carica).</title>
        <authorList>
            <person name="Takahashi T."/>
            <person name="Nishimura K."/>
        </authorList>
    </citation>
    <scope>NUCLEOTIDE SEQUENCE</scope>
</reference>
<accession>A0AA88DM78</accession>
<gene>
    <name evidence="1" type="ORF">TIFTF001_026958</name>
</gene>
<evidence type="ECO:0000313" key="2">
    <source>
        <dbReference type="Proteomes" id="UP001187192"/>
    </source>
</evidence>
<dbReference type="EMBL" id="BTGU01000073">
    <property type="protein sequence ID" value="GMN57848.1"/>
    <property type="molecule type" value="Genomic_DNA"/>
</dbReference>
<keyword evidence="2" id="KW-1185">Reference proteome</keyword>
<evidence type="ECO:0000313" key="1">
    <source>
        <dbReference type="EMBL" id="GMN57848.1"/>
    </source>
</evidence>
<dbReference type="Proteomes" id="UP001187192">
    <property type="component" value="Unassembled WGS sequence"/>
</dbReference>